<comment type="caution">
    <text evidence="1">The sequence shown here is derived from an EMBL/GenBank/DDBJ whole genome shotgun (WGS) entry which is preliminary data.</text>
</comment>
<dbReference type="RefSeq" id="WP_272470947.1">
    <property type="nucleotide sequence ID" value="NZ_JAMRYU010000102.1"/>
</dbReference>
<feature type="non-terminal residue" evidence="1">
    <location>
        <position position="68"/>
    </location>
</feature>
<protein>
    <submittedName>
        <fullName evidence="1">Uncharacterized protein</fullName>
    </submittedName>
</protein>
<name>A0A9X4B285_9CLOT</name>
<dbReference type="AlphaFoldDB" id="A0A9X4B285"/>
<organism evidence="1 2">
    <name type="scientific">Clostridium tertium</name>
    <dbReference type="NCBI Taxonomy" id="1559"/>
    <lineage>
        <taxon>Bacteria</taxon>
        <taxon>Bacillati</taxon>
        <taxon>Bacillota</taxon>
        <taxon>Clostridia</taxon>
        <taxon>Eubacteriales</taxon>
        <taxon>Clostridiaceae</taxon>
        <taxon>Clostridium</taxon>
    </lineage>
</organism>
<reference evidence="1" key="1">
    <citation type="submission" date="2022-05" db="EMBL/GenBank/DDBJ databases">
        <title>Draft genome sequence of Clostridium tertium strain CP3 isolated from Peru.</title>
        <authorList>
            <person name="Hurtado R."/>
            <person name="Lima L."/>
            <person name="Sousa T."/>
            <person name="Jaiswal A.K."/>
            <person name="Tiwari S."/>
            <person name="Maturrano L."/>
            <person name="Brenig B."/>
            <person name="Azevedo V."/>
        </authorList>
    </citation>
    <scope>NUCLEOTIDE SEQUENCE</scope>
    <source>
        <strain evidence="1">CP3</strain>
    </source>
</reference>
<evidence type="ECO:0000313" key="1">
    <source>
        <dbReference type="EMBL" id="MDC4242709.1"/>
    </source>
</evidence>
<proteinExistence type="predicted"/>
<accession>A0A9X4B285</accession>
<keyword evidence="2" id="KW-1185">Reference proteome</keyword>
<evidence type="ECO:0000313" key="2">
    <source>
        <dbReference type="Proteomes" id="UP001141183"/>
    </source>
</evidence>
<dbReference type="Proteomes" id="UP001141183">
    <property type="component" value="Unassembled WGS sequence"/>
</dbReference>
<dbReference type="EMBL" id="JAMRYU010000102">
    <property type="protein sequence ID" value="MDC4242709.1"/>
    <property type="molecule type" value="Genomic_DNA"/>
</dbReference>
<gene>
    <name evidence="1" type="ORF">NE398_21565</name>
</gene>
<sequence>MISKDILNSDKVYFLTNDEKLELIKSKDEFDVIVQNSKTEINKKVKQETLLNINPELQLTGEYARSEG</sequence>